<evidence type="ECO:0000313" key="3">
    <source>
        <dbReference type="Proteomes" id="UP000468650"/>
    </source>
</evidence>
<protein>
    <submittedName>
        <fullName evidence="2">Exosortase F system-associated protein</fullName>
    </submittedName>
</protein>
<accession>A0A6N6RLR6</accession>
<evidence type="ECO:0000256" key="1">
    <source>
        <dbReference type="SAM" id="Phobius"/>
    </source>
</evidence>
<proteinExistence type="predicted"/>
<reference evidence="2 3" key="1">
    <citation type="submission" date="2019-09" db="EMBL/GenBank/DDBJ databases">
        <title>Genomes of family Cryomorphaceae.</title>
        <authorList>
            <person name="Bowman J.P."/>
        </authorList>
    </citation>
    <scope>NUCLEOTIDE SEQUENCE [LARGE SCALE GENOMIC DNA]</scope>
    <source>
        <strain evidence="2 3">LMG 25704</strain>
    </source>
</reference>
<dbReference type="RefSeq" id="WP_151666086.1">
    <property type="nucleotide sequence ID" value="NZ_WBVO01000001.1"/>
</dbReference>
<evidence type="ECO:0000313" key="2">
    <source>
        <dbReference type="EMBL" id="KAB2814507.1"/>
    </source>
</evidence>
<keyword evidence="1" id="KW-0472">Membrane</keyword>
<keyword evidence="1" id="KW-0812">Transmembrane</keyword>
<keyword evidence="3" id="KW-1185">Reference proteome</keyword>
<feature type="transmembrane region" description="Helical" evidence="1">
    <location>
        <begin position="95"/>
        <end position="113"/>
    </location>
</feature>
<sequence>MKLLPEFIRPNWKVLILGFLGLCTVYVLKHQLNVWAWLHGEHRVFYDTTENLTSFPAGEVILNKSVRYLLNDLFSIMIIHGIFQNQRYTKFAFGLLLFGMLVLLPLYFLLVYYAPDGYTSMVANVHRIVLNPVLMMLLIPYLYHMERQKNEKKGAS</sequence>
<dbReference type="EMBL" id="WBVO01000001">
    <property type="protein sequence ID" value="KAB2814507.1"/>
    <property type="molecule type" value="Genomic_DNA"/>
</dbReference>
<dbReference type="InterPro" id="IPR026414">
    <property type="entry name" value="ExosoTase_F-assoc_memb"/>
</dbReference>
<dbReference type="AlphaFoldDB" id="A0A6N6RLR6"/>
<organism evidence="2 3">
    <name type="scientific">Phaeocystidibacter luteus</name>
    <dbReference type="NCBI Taxonomy" id="911197"/>
    <lineage>
        <taxon>Bacteria</taxon>
        <taxon>Pseudomonadati</taxon>
        <taxon>Bacteroidota</taxon>
        <taxon>Flavobacteriia</taxon>
        <taxon>Flavobacteriales</taxon>
        <taxon>Phaeocystidibacteraceae</taxon>
        <taxon>Phaeocystidibacter</taxon>
    </lineage>
</organism>
<keyword evidence="1" id="KW-1133">Transmembrane helix</keyword>
<feature type="transmembrane region" description="Helical" evidence="1">
    <location>
        <begin position="125"/>
        <end position="143"/>
    </location>
</feature>
<dbReference type="NCBIfam" id="TIGR04127">
    <property type="entry name" value="flavo_near_exo"/>
    <property type="match status" value="1"/>
</dbReference>
<dbReference type="OrthoDB" id="982493at2"/>
<comment type="caution">
    <text evidence="2">The sequence shown here is derived from an EMBL/GenBank/DDBJ whole genome shotgun (WGS) entry which is preliminary data.</text>
</comment>
<name>A0A6N6RLR6_9FLAO</name>
<feature type="transmembrane region" description="Helical" evidence="1">
    <location>
        <begin position="12"/>
        <end position="28"/>
    </location>
</feature>
<gene>
    <name evidence="2" type="ORF">F8C67_01855</name>
</gene>
<dbReference type="Proteomes" id="UP000468650">
    <property type="component" value="Unassembled WGS sequence"/>
</dbReference>